<dbReference type="GeneID" id="87871656"/>
<keyword evidence="1" id="KW-1133">Transmembrane helix</keyword>
<protein>
    <recommendedName>
        <fullName evidence="4">Transmembrane protein</fullName>
    </recommendedName>
</protein>
<dbReference type="AlphaFoldDB" id="A0AAJ0MMF7"/>
<organism evidence="2 3">
    <name type="scientific">Neurospora hispaniola</name>
    <dbReference type="NCBI Taxonomy" id="588809"/>
    <lineage>
        <taxon>Eukaryota</taxon>
        <taxon>Fungi</taxon>
        <taxon>Dikarya</taxon>
        <taxon>Ascomycota</taxon>
        <taxon>Pezizomycotina</taxon>
        <taxon>Sordariomycetes</taxon>
        <taxon>Sordariomycetidae</taxon>
        <taxon>Sordariales</taxon>
        <taxon>Sordariaceae</taxon>
        <taxon>Neurospora</taxon>
    </lineage>
</organism>
<evidence type="ECO:0000256" key="1">
    <source>
        <dbReference type="SAM" id="Phobius"/>
    </source>
</evidence>
<keyword evidence="1" id="KW-0812">Transmembrane</keyword>
<dbReference type="EMBL" id="JAULSX010000009">
    <property type="protein sequence ID" value="KAK3485875.1"/>
    <property type="molecule type" value="Genomic_DNA"/>
</dbReference>
<keyword evidence="1" id="KW-0472">Membrane</keyword>
<feature type="transmembrane region" description="Helical" evidence="1">
    <location>
        <begin position="129"/>
        <end position="148"/>
    </location>
</feature>
<reference evidence="2 3" key="1">
    <citation type="journal article" date="2023" name="Mol. Phylogenet. Evol.">
        <title>Genome-scale phylogeny and comparative genomics of the fungal order Sordariales.</title>
        <authorList>
            <person name="Hensen N."/>
            <person name="Bonometti L."/>
            <person name="Westerberg I."/>
            <person name="Brannstrom I.O."/>
            <person name="Guillou S."/>
            <person name="Cros-Aarteil S."/>
            <person name="Calhoun S."/>
            <person name="Haridas S."/>
            <person name="Kuo A."/>
            <person name="Mondo S."/>
            <person name="Pangilinan J."/>
            <person name="Riley R."/>
            <person name="LaButti K."/>
            <person name="Andreopoulos B."/>
            <person name="Lipzen A."/>
            <person name="Chen C."/>
            <person name="Yan M."/>
            <person name="Daum C."/>
            <person name="Ng V."/>
            <person name="Clum A."/>
            <person name="Steindorff A."/>
            <person name="Ohm R.A."/>
            <person name="Martin F."/>
            <person name="Silar P."/>
            <person name="Natvig D.O."/>
            <person name="Lalanne C."/>
            <person name="Gautier V."/>
            <person name="Ament-Velasquez S.L."/>
            <person name="Kruys A."/>
            <person name="Hutchinson M.I."/>
            <person name="Powell A.J."/>
            <person name="Barry K."/>
            <person name="Miller A.N."/>
            <person name="Grigoriev I.V."/>
            <person name="Debuchy R."/>
            <person name="Gladieux P."/>
            <person name="Hiltunen Thoren M."/>
            <person name="Johannesson H."/>
        </authorList>
    </citation>
    <scope>NUCLEOTIDE SEQUENCE [LARGE SCALE GENOMIC DNA]</scope>
    <source>
        <strain evidence="2 3">FGSC 10403</strain>
    </source>
</reference>
<evidence type="ECO:0008006" key="4">
    <source>
        <dbReference type="Google" id="ProtNLM"/>
    </source>
</evidence>
<comment type="caution">
    <text evidence="2">The sequence shown here is derived from an EMBL/GenBank/DDBJ whole genome shotgun (WGS) entry which is preliminary data.</text>
</comment>
<name>A0AAJ0MMF7_9PEZI</name>
<dbReference type="RefSeq" id="XP_062688638.1">
    <property type="nucleotide sequence ID" value="XM_062834034.1"/>
</dbReference>
<keyword evidence="3" id="KW-1185">Reference proteome</keyword>
<dbReference type="Proteomes" id="UP001285908">
    <property type="component" value="Unassembled WGS sequence"/>
</dbReference>
<proteinExistence type="predicted"/>
<accession>A0AAJ0MMF7</accession>
<feature type="transmembrane region" description="Helical" evidence="1">
    <location>
        <begin position="15"/>
        <end position="36"/>
    </location>
</feature>
<sequence length="183" mass="21662">MVHSNPHPFTLSPPIFLFPFMYSPHFPFFCVTLPLNQPKRHRVTMKTEDRHHAMPSVHRVLNRGDCKMSLMLRKKKKTMEQRRNHVDRDTRRYLYANRNRTPSKCCRLLLLRAFPSLGRRWKSRPFPPALHCLFACLLLFRFFFPFLLSVSCPVPVYARHFANVGGRESLFSSLLECKADKKM</sequence>
<evidence type="ECO:0000313" key="2">
    <source>
        <dbReference type="EMBL" id="KAK3485875.1"/>
    </source>
</evidence>
<evidence type="ECO:0000313" key="3">
    <source>
        <dbReference type="Proteomes" id="UP001285908"/>
    </source>
</evidence>
<gene>
    <name evidence="2" type="ORF">B0T23DRAFT_240888</name>
</gene>